<keyword evidence="4" id="KW-0472">Membrane</keyword>
<name>A0A4D7QIP9_9HYPH</name>
<dbReference type="Pfam" id="PF09731">
    <property type="entry name" value="Mitofilin"/>
    <property type="match status" value="1"/>
</dbReference>
<keyword evidence="7" id="KW-1185">Reference proteome</keyword>
<dbReference type="KEGG" id="paqt:E8L99_05505"/>
<keyword evidence="3" id="KW-1133">Transmembrane helix</keyword>
<dbReference type="Proteomes" id="UP000298588">
    <property type="component" value="Chromosome"/>
</dbReference>
<feature type="region of interest" description="Disordered" evidence="5">
    <location>
        <begin position="1"/>
        <end position="119"/>
    </location>
</feature>
<evidence type="ECO:0000256" key="2">
    <source>
        <dbReference type="ARBA" id="ARBA00022692"/>
    </source>
</evidence>
<sequence>MATDNRATGDQKQTRRGKSPVITLEATEIAAATTEQTAATVEGTEPAAGPEVAEASPSDTIPGPPEPAVPDSAPTDEPSETASGRAQPSDGDHGPASSVEQSAPALDRVAEPARTPEPPAAGFGRLVAAGLIGALLTGGLAIGAQVAGIVPGTNPPVTPDIQARLAAMDQALKDVAARPLPASAGANIAPDLAPLRQQMESAVASLERRLKALEDRPAPAVSTGTAAPAPTVDLEPLNREITALKAAMTALNQPRPPTPTAAIDPALVDQRIRAAIQPQTDRIGVLDGRLQGTNADLKALADNLQALGAKIAVLDAARGQGDALGQKAALVVGLQLLRSAADRGGPYGSELAAAKALGADTTALQPLEAAAATGLATRDALAMRFATLAPAIQRAGTPAPEGGVIDRLTASAQSLVRVRPVGETSGDDVGAVVGRVQAKLARNDLAGAIADADRLPAAAKALAQGWLTEAGARLAADTALQRTTAQALTALGTR</sequence>
<evidence type="ECO:0000256" key="3">
    <source>
        <dbReference type="ARBA" id="ARBA00022989"/>
    </source>
</evidence>
<proteinExistence type="predicted"/>
<comment type="subcellular location">
    <subcellularLocation>
        <location evidence="1">Membrane</location>
    </subcellularLocation>
</comment>
<protein>
    <submittedName>
        <fullName evidence="6">Uncharacterized protein</fullName>
    </submittedName>
</protein>
<evidence type="ECO:0000256" key="5">
    <source>
        <dbReference type="SAM" id="MobiDB-lite"/>
    </source>
</evidence>
<dbReference type="GO" id="GO:0016020">
    <property type="term" value="C:membrane"/>
    <property type="evidence" value="ECO:0007669"/>
    <property type="project" value="UniProtKB-SubCell"/>
</dbReference>
<feature type="compositionally biased region" description="Low complexity" evidence="5">
    <location>
        <begin position="23"/>
        <end position="45"/>
    </location>
</feature>
<evidence type="ECO:0000313" key="6">
    <source>
        <dbReference type="EMBL" id="QCK85276.1"/>
    </source>
</evidence>
<reference evidence="6 7" key="1">
    <citation type="submission" date="2019-04" db="EMBL/GenBank/DDBJ databases">
        <title>Phreatobacter aquaticus sp. nov.</title>
        <authorList>
            <person name="Choi A."/>
            <person name="Baek K."/>
        </authorList>
    </citation>
    <scope>NUCLEOTIDE SEQUENCE [LARGE SCALE GENOMIC DNA]</scope>
    <source>
        <strain evidence="6 7">NMCR1094</strain>
    </source>
</reference>
<gene>
    <name evidence="6" type="ORF">E8L99_05505</name>
</gene>
<dbReference type="AlphaFoldDB" id="A0A4D7QIP9"/>
<dbReference type="InterPro" id="IPR019133">
    <property type="entry name" value="MIC60"/>
</dbReference>
<dbReference type="OrthoDB" id="8480612at2"/>
<accession>A0A4D7QIP9</accession>
<keyword evidence="2" id="KW-0812">Transmembrane</keyword>
<dbReference type="RefSeq" id="WP_137098610.1">
    <property type="nucleotide sequence ID" value="NZ_CP039865.1"/>
</dbReference>
<dbReference type="EMBL" id="CP039865">
    <property type="protein sequence ID" value="QCK85276.1"/>
    <property type="molecule type" value="Genomic_DNA"/>
</dbReference>
<organism evidence="6 7">
    <name type="scientific">Phreatobacter aquaticus</name>
    <dbReference type="NCBI Taxonomy" id="2570229"/>
    <lineage>
        <taxon>Bacteria</taxon>
        <taxon>Pseudomonadati</taxon>
        <taxon>Pseudomonadota</taxon>
        <taxon>Alphaproteobacteria</taxon>
        <taxon>Hyphomicrobiales</taxon>
        <taxon>Phreatobacteraceae</taxon>
        <taxon>Phreatobacter</taxon>
    </lineage>
</organism>
<evidence type="ECO:0000256" key="4">
    <source>
        <dbReference type="ARBA" id="ARBA00023136"/>
    </source>
</evidence>
<evidence type="ECO:0000256" key="1">
    <source>
        <dbReference type="ARBA" id="ARBA00004370"/>
    </source>
</evidence>
<evidence type="ECO:0000313" key="7">
    <source>
        <dbReference type="Proteomes" id="UP000298588"/>
    </source>
</evidence>